<dbReference type="Gene3D" id="3.60.10.10">
    <property type="entry name" value="Endonuclease/exonuclease/phosphatase"/>
    <property type="match status" value="1"/>
</dbReference>
<name>A0ABM4VQG4_COFAR</name>
<organism evidence="1 2">
    <name type="scientific">Coffea arabica</name>
    <name type="common">Arabian coffee</name>
    <dbReference type="NCBI Taxonomy" id="13443"/>
    <lineage>
        <taxon>Eukaryota</taxon>
        <taxon>Viridiplantae</taxon>
        <taxon>Streptophyta</taxon>
        <taxon>Embryophyta</taxon>
        <taxon>Tracheophyta</taxon>
        <taxon>Spermatophyta</taxon>
        <taxon>Magnoliopsida</taxon>
        <taxon>eudicotyledons</taxon>
        <taxon>Gunneridae</taxon>
        <taxon>Pentapetalae</taxon>
        <taxon>asterids</taxon>
        <taxon>lamiids</taxon>
        <taxon>Gentianales</taxon>
        <taxon>Rubiaceae</taxon>
        <taxon>Ixoroideae</taxon>
        <taxon>Gardenieae complex</taxon>
        <taxon>Bertiereae - Coffeeae clade</taxon>
        <taxon>Coffeeae</taxon>
        <taxon>Coffea</taxon>
    </lineage>
</organism>
<proteinExistence type="predicted"/>
<evidence type="ECO:0000313" key="1">
    <source>
        <dbReference type="Proteomes" id="UP001652660"/>
    </source>
</evidence>
<accession>A0ABM4VQG4</accession>
<dbReference type="RefSeq" id="XP_071921776.1">
    <property type="nucleotide sequence ID" value="XM_072065675.1"/>
</dbReference>
<reference evidence="2" key="1">
    <citation type="submission" date="2025-08" db="UniProtKB">
        <authorList>
            <consortium name="RefSeq"/>
        </authorList>
    </citation>
    <scope>IDENTIFICATION</scope>
    <source>
        <tissue evidence="2">Leaves</tissue>
    </source>
</reference>
<keyword evidence="1" id="KW-1185">Reference proteome</keyword>
<dbReference type="GeneID" id="140014608"/>
<protein>
    <submittedName>
        <fullName evidence="2">Uncharacterized protein</fullName>
    </submittedName>
</protein>
<sequence>MVAHDSWANVVNATVVYAKCKQSERRALWSELGTIASTITRPWLVCWDFNIISSVTEYVGRATQDLGAIADFNEAISSCCLTEVPFSVKETKRLLKVWNKQHFGDIFQAVKQREMEVQQRDIQYKTQQTEEARSALHQAQTQLLLSLKNEGIKRIKDGTGAWVEDEDQIVVVAVNIFKDLLSVENVDNVEVLIQHIPALMSMDQNKQLLREVTLEEIKQVVFELDGNSALGSDGFFRVFFTNYWDIVAEDIL</sequence>
<dbReference type="InterPro" id="IPR036691">
    <property type="entry name" value="Endo/exonu/phosph_ase_sf"/>
</dbReference>
<dbReference type="Proteomes" id="UP001652660">
    <property type="component" value="Chromosome 9e"/>
</dbReference>
<evidence type="ECO:0000313" key="2">
    <source>
        <dbReference type="RefSeq" id="XP_071921776.1"/>
    </source>
</evidence>
<gene>
    <name evidence="2" type="primary">LOC140014608</name>
</gene>